<dbReference type="GO" id="GO:0061928">
    <property type="term" value="F:glutathione specific gamma-glutamylcyclotransferase activity"/>
    <property type="evidence" value="ECO:0007669"/>
    <property type="project" value="UniProtKB-EC"/>
</dbReference>
<dbReference type="AlphaFoldDB" id="V2XV65"/>
<dbReference type="OrthoDB" id="5894at2759"/>
<dbReference type="Proteomes" id="UP000017559">
    <property type="component" value="Unassembled WGS sequence"/>
</dbReference>
<proteinExistence type="predicted"/>
<dbReference type="InterPro" id="IPR013024">
    <property type="entry name" value="GGCT-like"/>
</dbReference>
<protein>
    <recommendedName>
        <fullName evidence="1">glutathione-specific gamma-glutamylcyclotransferase</fullName>
        <ecNumber evidence="1">4.3.2.7</ecNumber>
    </recommendedName>
</protein>
<reference evidence="3 4" key="1">
    <citation type="journal article" date="2014" name="BMC Genomics">
        <title>Genome and secretome analysis of the hemibiotrophic fungal pathogen, Moniliophthora roreri, which causes frosty pod rot disease of cacao: mechanisms of the biotrophic and necrotrophic phases.</title>
        <authorList>
            <person name="Meinhardt L.W."/>
            <person name="Costa G.G.L."/>
            <person name="Thomazella D.P.T."/>
            <person name="Teixeira P.J.P.L."/>
            <person name="Carazzolle M.F."/>
            <person name="Schuster S.C."/>
            <person name="Carlson J.E."/>
            <person name="Guiltinan M.J."/>
            <person name="Mieczkowski P."/>
            <person name="Farmer A."/>
            <person name="Ramaraj T."/>
            <person name="Crozier J."/>
            <person name="Davis R.E."/>
            <person name="Shao J."/>
            <person name="Melnick R.L."/>
            <person name="Pereira G.A.G."/>
            <person name="Bailey B.A."/>
        </authorList>
    </citation>
    <scope>NUCLEOTIDE SEQUENCE [LARGE SCALE GENOMIC DNA]</scope>
    <source>
        <strain evidence="3 4">MCA 2997</strain>
    </source>
</reference>
<accession>V2XV65</accession>
<keyword evidence="2" id="KW-0456">Lyase</keyword>
<dbReference type="EMBL" id="AWSO01001591">
    <property type="protein sequence ID" value="ESK83294.1"/>
    <property type="molecule type" value="Genomic_DNA"/>
</dbReference>
<keyword evidence="4" id="KW-1185">Reference proteome</keyword>
<dbReference type="PANTHER" id="PTHR12192">
    <property type="entry name" value="CATION TRANSPORT PROTEIN CHAC-RELATED"/>
    <property type="match status" value="1"/>
</dbReference>
<evidence type="ECO:0000313" key="4">
    <source>
        <dbReference type="Proteomes" id="UP000017559"/>
    </source>
</evidence>
<dbReference type="Pfam" id="PF04752">
    <property type="entry name" value="ChaC"/>
    <property type="match status" value="1"/>
</dbReference>
<evidence type="ECO:0000313" key="3">
    <source>
        <dbReference type="EMBL" id="ESK83294.1"/>
    </source>
</evidence>
<comment type="caution">
    <text evidence="3">The sequence shown here is derived from an EMBL/GenBank/DDBJ whole genome shotgun (WGS) entry which is preliminary data.</text>
</comment>
<dbReference type="CDD" id="cd06661">
    <property type="entry name" value="GGCT_like"/>
    <property type="match status" value="1"/>
</dbReference>
<evidence type="ECO:0000256" key="1">
    <source>
        <dbReference type="ARBA" id="ARBA00012344"/>
    </source>
</evidence>
<dbReference type="KEGG" id="mrr:Moror_15034"/>
<dbReference type="HOGENOM" id="CLU_070703_0_0_1"/>
<dbReference type="PANTHER" id="PTHR12192:SF2">
    <property type="entry name" value="GLUTATHIONE-SPECIFIC GAMMA-GLUTAMYLCYCLOTRANSFERASE 2"/>
    <property type="match status" value="1"/>
</dbReference>
<dbReference type="GO" id="GO:0005737">
    <property type="term" value="C:cytoplasm"/>
    <property type="evidence" value="ECO:0007669"/>
    <property type="project" value="TreeGrafter"/>
</dbReference>
<dbReference type="InterPro" id="IPR006840">
    <property type="entry name" value="ChaC"/>
</dbReference>
<organism evidence="3 4">
    <name type="scientific">Moniliophthora roreri (strain MCA 2997)</name>
    <name type="common">Cocoa frosty pod rot fungus</name>
    <name type="synonym">Crinipellis roreri</name>
    <dbReference type="NCBI Taxonomy" id="1381753"/>
    <lineage>
        <taxon>Eukaryota</taxon>
        <taxon>Fungi</taxon>
        <taxon>Dikarya</taxon>
        <taxon>Basidiomycota</taxon>
        <taxon>Agaricomycotina</taxon>
        <taxon>Agaricomycetes</taxon>
        <taxon>Agaricomycetidae</taxon>
        <taxon>Agaricales</taxon>
        <taxon>Marasmiineae</taxon>
        <taxon>Marasmiaceae</taxon>
        <taxon>Moniliophthora</taxon>
    </lineage>
</organism>
<dbReference type="SUPFAM" id="SSF110857">
    <property type="entry name" value="Gamma-glutamyl cyclotransferase-like"/>
    <property type="match status" value="1"/>
</dbReference>
<sequence length="214" mass="24248">MSHSWDLPSTAETESKPPFIVFGYGSLIFKPPPHVVAQVPGFLRGYVRRFAQKSHDHRGTPENPGRVVTLIHKEDWDAFSDSDPFPDEDVVWGIAYTIDPVYEAEVRDYLDYREKDGYTMETLDVYGVNEQTGQETVLLHGVYCYVGRNDNPSFIGSEPLDALARKIWESVGPSGPNKEYLYNLVRAVRKLAPESHDSHLYALETRVRVLDASS</sequence>
<evidence type="ECO:0000256" key="2">
    <source>
        <dbReference type="ARBA" id="ARBA00023239"/>
    </source>
</evidence>
<dbReference type="STRING" id="1381753.V2XV65"/>
<dbReference type="EC" id="4.3.2.7" evidence="1"/>
<gene>
    <name evidence="3" type="ORF">Moror_15034</name>
</gene>
<dbReference type="GO" id="GO:0006751">
    <property type="term" value="P:glutathione catabolic process"/>
    <property type="evidence" value="ECO:0007669"/>
    <property type="project" value="InterPro"/>
</dbReference>
<name>V2XV65_MONRO</name>
<dbReference type="InterPro" id="IPR036568">
    <property type="entry name" value="GGCT-like_sf"/>
</dbReference>
<dbReference type="Gene3D" id="3.10.490.10">
    <property type="entry name" value="Gamma-glutamyl cyclotransferase-like"/>
    <property type="match status" value="1"/>
</dbReference>